<feature type="domain" description="Tubby C-terminal" evidence="3">
    <location>
        <begin position="1063"/>
        <end position="1157"/>
    </location>
</feature>
<feature type="compositionally biased region" description="Polar residues" evidence="2">
    <location>
        <begin position="747"/>
        <end position="767"/>
    </location>
</feature>
<keyword evidence="5" id="KW-1185">Reference proteome</keyword>
<protein>
    <submittedName>
        <fullName evidence="4">Tubby-related protein 4</fullName>
    </submittedName>
</protein>
<feature type="region of interest" description="Disordered" evidence="2">
    <location>
        <begin position="46"/>
        <end position="92"/>
    </location>
</feature>
<name>A0AAV3Z6N6_9GAST</name>
<dbReference type="SUPFAM" id="SSF54518">
    <property type="entry name" value="Tubby C-terminal domain-like"/>
    <property type="match status" value="1"/>
</dbReference>
<feature type="compositionally biased region" description="Gly residues" evidence="2">
    <location>
        <begin position="59"/>
        <end position="68"/>
    </location>
</feature>
<evidence type="ECO:0000256" key="2">
    <source>
        <dbReference type="SAM" id="MobiDB-lite"/>
    </source>
</evidence>
<dbReference type="Proteomes" id="UP000735302">
    <property type="component" value="Unassembled WGS sequence"/>
</dbReference>
<reference evidence="4 5" key="1">
    <citation type="journal article" date="2021" name="Elife">
        <title>Chloroplast acquisition without the gene transfer in kleptoplastic sea slugs, Plakobranchus ocellatus.</title>
        <authorList>
            <person name="Maeda T."/>
            <person name="Takahashi S."/>
            <person name="Yoshida T."/>
            <person name="Shimamura S."/>
            <person name="Takaki Y."/>
            <person name="Nagai Y."/>
            <person name="Toyoda A."/>
            <person name="Suzuki Y."/>
            <person name="Arimoto A."/>
            <person name="Ishii H."/>
            <person name="Satoh N."/>
            <person name="Nishiyama T."/>
            <person name="Hasebe M."/>
            <person name="Maruyama T."/>
            <person name="Minagawa J."/>
            <person name="Obokata J."/>
            <person name="Shigenobu S."/>
        </authorList>
    </citation>
    <scope>NUCLEOTIDE SEQUENCE [LARGE SCALE GENOMIC DNA]</scope>
</reference>
<dbReference type="InterPro" id="IPR025659">
    <property type="entry name" value="Tubby-like_C"/>
</dbReference>
<feature type="region of interest" description="Disordered" evidence="2">
    <location>
        <begin position="188"/>
        <end position="215"/>
    </location>
</feature>
<dbReference type="PRINTS" id="PR01573">
    <property type="entry name" value="SUPERTUBBY"/>
</dbReference>
<feature type="compositionally biased region" description="Polar residues" evidence="2">
    <location>
        <begin position="707"/>
        <end position="736"/>
    </location>
</feature>
<feature type="region of interest" description="Disordered" evidence="2">
    <location>
        <begin position="703"/>
        <end position="774"/>
    </location>
</feature>
<feature type="compositionally biased region" description="Low complexity" evidence="2">
    <location>
        <begin position="47"/>
        <end position="58"/>
    </location>
</feature>
<gene>
    <name evidence="4" type="ORF">PoB_001655400</name>
</gene>
<evidence type="ECO:0000313" key="5">
    <source>
        <dbReference type="Proteomes" id="UP000735302"/>
    </source>
</evidence>
<feature type="compositionally biased region" description="Low complexity" evidence="2">
    <location>
        <begin position="888"/>
        <end position="898"/>
    </location>
</feature>
<feature type="compositionally biased region" description="Polar residues" evidence="2">
    <location>
        <begin position="845"/>
        <end position="856"/>
    </location>
</feature>
<evidence type="ECO:0000259" key="3">
    <source>
        <dbReference type="Pfam" id="PF01167"/>
    </source>
</evidence>
<feature type="compositionally biased region" description="Basic and acidic residues" evidence="2">
    <location>
        <begin position="876"/>
        <end position="887"/>
    </location>
</feature>
<dbReference type="InterPro" id="IPR000007">
    <property type="entry name" value="Tubby_C"/>
</dbReference>
<dbReference type="EMBL" id="BLXT01001985">
    <property type="protein sequence ID" value="GFN90048.1"/>
    <property type="molecule type" value="Genomic_DNA"/>
</dbReference>
<sequence length="1163" mass="123857">MIRHGEETSGGHYTLYLEYLGGLVPLLKGKRASKLRPDFVIFDPKIKSSSSGKEQSQHGSGGGGGGGSALAAIESDTSSESDSEVYMDGCGSPRMQRRRRTKIFRAEKVNRSITFRTLDELMYDDNLPETNRLVEVISNIWATKFQMTGVASCLPSCLGQVVYKTSLLRLQPRQMTVSIAEVTPSRHMLSRDPNFSPAPVSDEEDSSLYSEGEMAGERRTVEVTVHDANLNLMADVAQFPRESLGLELGRRCSTVDSPLVESSSPTMNGVELPLTAAAVPCIGGGGGVGVGVMAGKLGGSGTVRSRSLSPVRNSLTQTIPAFKQDSVGAGETISGDHQTLLLASTNGCGGGWQGARPKANNSQIISNSSNSNIILTPVVSSSSAVAGNGMLSNCNRRTSSTGTAVTALAYEGCKVNVSNTSSNSSSSSVRPAYTTCASNISEPNPLTNSHLKSGGAMCSNSNISNSKCSAFPTTPSPNSASSTYATPNSNSPYTLASCASRGEISPSPVTDTASSASKKQDLCVPELRQASPGTPLSGKTCFRGGLDLGTVPAQVHELDLKVILHANSCSNTSRPINTQHHEHSTSFGQASGRESARWADPAAEAVHLLLEDPALSVSHANQKEECGHKIPSSLPSLPHQSTLIADCSPTAPYSSDIHRRLYLAQHSFLPDSGAPISPSACPSCLPPHLGYREDILAGHGADFPSPRVSSLPHNAVSPSQLPGSVLQNNLKNSSPPQAYPPSRRSCHQNTGSPVQEAWSGSSPQAQVASDTTSALSATADGLSQRVQGLDKPWHLNQESCLDHAHAQQHSDSGPASSFISSYSSCLPSVLSNLLSFPGFSKDSKVSSAPDSETGAQQEDCEASPPATPHTACHQGHAADAKASHPERSLPSSSSSSDKLALILSEDPSTQFSSHNFRAMPGFVMRNPDLPEADDLLGDHNHSSQDMIRAAYNGFLSPPPSPPAVRHTNNHLSNDLDFQIQATSASLPSSPIRYGRHGPNAGETSAVQQELLKGRCKHLSPLLGRKGLPHSHSRSSSHSQDTLELEELRAGHQYESLEMFQKAQLRQKMRRRITSANGRMEQASMFTMHNKAPLWNETSQVYQLDFGGRVTQESAKNFQIELKGKQVMQFGRIDNHAYTLDFQYPFTAVQAFAVALANVTQRLK</sequence>
<dbReference type="Gene3D" id="3.20.90.10">
    <property type="entry name" value="Tubby Protein, Chain A"/>
    <property type="match status" value="1"/>
</dbReference>
<dbReference type="PANTHER" id="PTHR16517">
    <property type="entry name" value="TUBBY-RELATED"/>
    <property type="match status" value="1"/>
</dbReference>
<accession>A0AAV3Z6N6</accession>
<feature type="region of interest" description="Disordered" evidence="2">
    <location>
        <begin position="841"/>
        <end position="898"/>
    </location>
</feature>
<comment type="caution">
    <text evidence="4">The sequence shown here is derived from an EMBL/GenBank/DDBJ whole genome shotgun (WGS) entry which is preliminary data.</text>
</comment>
<organism evidence="4 5">
    <name type="scientific">Plakobranchus ocellatus</name>
    <dbReference type="NCBI Taxonomy" id="259542"/>
    <lineage>
        <taxon>Eukaryota</taxon>
        <taxon>Metazoa</taxon>
        <taxon>Spiralia</taxon>
        <taxon>Lophotrochozoa</taxon>
        <taxon>Mollusca</taxon>
        <taxon>Gastropoda</taxon>
        <taxon>Heterobranchia</taxon>
        <taxon>Euthyneura</taxon>
        <taxon>Panpulmonata</taxon>
        <taxon>Sacoglossa</taxon>
        <taxon>Placobranchoidea</taxon>
        <taxon>Plakobranchidae</taxon>
        <taxon>Plakobranchus</taxon>
    </lineage>
</organism>
<feature type="region of interest" description="Disordered" evidence="2">
    <location>
        <begin position="1022"/>
        <end position="1041"/>
    </location>
</feature>
<proteinExistence type="inferred from homology"/>
<evidence type="ECO:0000256" key="1">
    <source>
        <dbReference type="ARBA" id="ARBA00007129"/>
    </source>
</evidence>
<dbReference type="Pfam" id="PF01167">
    <property type="entry name" value="Tub"/>
    <property type="match status" value="1"/>
</dbReference>
<comment type="similarity">
    <text evidence="1">Belongs to the TUB family.</text>
</comment>
<dbReference type="PANTHER" id="PTHR16517:SF2">
    <property type="entry name" value="TUBBY-RELATED PROTEIN 4"/>
    <property type="match status" value="1"/>
</dbReference>
<dbReference type="AlphaFoldDB" id="A0AAV3Z6N6"/>
<evidence type="ECO:0000313" key="4">
    <source>
        <dbReference type="EMBL" id="GFN90048.1"/>
    </source>
</evidence>